<protein>
    <recommendedName>
        <fullName evidence="6">BED-type domain-containing protein</fullName>
    </recommendedName>
</protein>
<proteinExistence type="predicted"/>
<keyword evidence="8" id="KW-1185">Reference proteome</keyword>
<dbReference type="InterPro" id="IPR007021">
    <property type="entry name" value="DUF659"/>
</dbReference>
<dbReference type="Pfam" id="PF04937">
    <property type="entry name" value="DUF659"/>
    <property type="match status" value="1"/>
</dbReference>
<sequence length="304" mass="33758">MSSTAGGSGLGEGSKEQSVETDKPLWLHVTKLGKTFEGGGNVSFKCNYCGGIYKGSYSRVKAHLLKIAGHGIKMCPKITTSQLIEINKQVDEAECRIKRALPKEISLPSTHGSSHASSSSVRVDHSLSFRNEGYQTKKRKGIASSPLEKAFSLQQREELDGEIARMFFSAGLPFNLARNPYYKNAFSFACNNNLAGYVPPGYNALRSKLLERERAHIETLLEPTKGVWKEKGVSLVCDGWTDPQRRPLIKFMVVIENYPMFIKAVNCEREYKDNFFITNLIKEVIVMIGPSNIVQAITDNAPVC</sequence>
<keyword evidence="2 4" id="KW-0863">Zinc-finger</keyword>
<dbReference type="AlphaFoldDB" id="A0A8T3ATS4"/>
<name>A0A8T3ATS4_DENNO</name>
<dbReference type="PANTHER" id="PTHR32166:SF81">
    <property type="entry name" value="OS06G0658400 PROTEIN"/>
    <property type="match status" value="1"/>
</dbReference>
<dbReference type="PROSITE" id="PS50808">
    <property type="entry name" value="ZF_BED"/>
    <property type="match status" value="1"/>
</dbReference>
<feature type="domain" description="BED-type" evidence="6">
    <location>
        <begin position="20"/>
        <end position="82"/>
    </location>
</feature>
<feature type="region of interest" description="Disordered" evidence="5">
    <location>
        <begin position="1"/>
        <end position="21"/>
    </location>
</feature>
<evidence type="ECO:0000259" key="6">
    <source>
        <dbReference type="PROSITE" id="PS50808"/>
    </source>
</evidence>
<evidence type="ECO:0000313" key="7">
    <source>
        <dbReference type="EMBL" id="KAI0499709.1"/>
    </source>
</evidence>
<evidence type="ECO:0000256" key="1">
    <source>
        <dbReference type="ARBA" id="ARBA00022723"/>
    </source>
</evidence>
<dbReference type="Proteomes" id="UP000829196">
    <property type="component" value="Unassembled WGS sequence"/>
</dbReference>
<evidence type="ECO:0000256" key="4">
    <source>
        <dbReference type="PROSITE-ProRule" id="PRU00027"/>
    </source>
</evidence>
<dbReference type="OrthoDB" id="1925573at2759"/>
<feature type="compositionally biased region" description="Gly residues" evidence="5">
    <location>
        <begin position="1"/>
        <end position="12"/>
    </location>
</feature>
<dbReference type="EMBL" id="JAGYWB010000013">
    <property type="protein sequence ID" value="KAI0499709.1"/>
    <property type="molecule type" value="Genomic_DNA"/>
</dbReference>
<evidence type="ECO:0000256" key="5">
    <source>
        <dbReference type="SAM" id="MobiDB-lite"/>
    </source>
</evidence>
<evidence type="ECO:0000256" key="2">
    <source>
        <dbReference type="ARBA" id="ARBA00022771"/>
    </source>
</evidence>
<accession>A0A8T3ATS4</accession>
<dbReference type="PANTHER" id="PTHR32166">
    <property type="entry name" value="OSJNBA0013A04.12 PROTEIN"/>
    <property type="match status" value="1"/>
</dbReference>
<evidence type="ECO:0000256" key="3">
    <source>
        <dbReference type="ARBA" id="ARBA00022833"/>
    </source>
</evidence>
<dbReference type="GO" id="GO:0003677">
    <property type="term" value="F:DNA binding"/>
    <property type="evidence" value="ECO:0007669"/>
    <property type="project" value="InterPro"/>
</dbReference>
<gene>
    <name evidence="7" type="ORF">KFK09_017917</name>
</gene>
<keyword evidence="3" id="KW-0862">Zinc</keyword>
<dbReference type="InterPro" id="IPR003656">
    <property type="entry name" value="Znf_BED"/>
</dbReference>
<evidence type="ECO:0000313" key="8">
    <source>
        <dbReference type="Proteomes" id="UP000829196"/>
    </source>
</evidence>
<keyword evidence="1" id="KW-0479">Metal-binding</keyword>
<reference evidence="7" key="1">
    <citation type="journal article" date="2022" name="Front. Genet.">
        <title>Chromosome-Scale Assembly of the Dendrobium nobile Genome Provides Insights Into the Molecular Mechanism of the Biosynthesis of the Medicinal Active Ingredient of Dendrobium.</title>
        <authorList>
            <person name="Xu Q."/>
            <person name="Niu S.-C."/>
            <person name="Li K.-L."/>
            <person name="Zheng P.-J."/>
            <person name="Zhang X.-J."/>
            <person name="Jia Y."/>
            <person name="Liu Y."/>
            <person name="Niu Y.-X."/>
            <person name="Yu L.-H."/>
            <person name="Chen D.-F."/>
            <person name="Zhang G.-Q."/>
        </authorList>
    </citation>
    <scope>NUCLEOTIDE SEQUENCE</scope>
    <source>
        <tissue evidence="7">Leaf</tissue>
    </source>
</reference>
<comment type="caution">
    <text evidence="7">The sequence shown here is derived from an EMBL/GenBank/DDBJ whole genome shotgun (WGS) entry which is preliminary data.</text>
</comment>
<dbReference type="GO" id="GO:0008270">
    <property type="term" value="F:zinc ion binding"/>
    <property type="evidence" value="ECO:0007669"/>
    <property type="project" value="UniProtKB-KW"/>
</dbReference>
<organism evidence="7 8">
    <name type="scientific">Dendrobium nobile</name>
    <name type="common">Orchid</name>
    <dbReference type="NCBI Taxonomy" id="94219"/>
    <lineage>
        <taxon>Eukaryota</taxon>
        <taxon>Viridiplantae</taxon>
        <taxon>Streptophyta</taxon>
        <taxon>Embryophyta</taxon>
        <taxon>Tracheophyta</taxon>
        <taxon>Spermatophyta</taxon>
        <taxon>Magnoliopsida</taxon>
        <taxon>Liliopsida</taxon>
        <taxon>Asparagales</taxon>
        <taxon>Orchidaceae</taxon>
        <taxon>Epidendroideae</taxon>
        <taxon>Malaxideae</taxon>
        <taxon>Dendrobiinae</taxon>
        <taxon>Dendrobium</taxon>
    </lineage>
</organism>